<dbReference type="RefSeq" id="WP_377006458.1">
    <property type="nucleotide sequence ID" value="NZ_JBHSLV010000007.1"/>
</dbReference>
<reference evidence="2" key="1">
    <citation type="journal article" date="2019" name="Int. J. Syst. Evol. Microbiol.">
        <title>The Global Catalogue of Microorganisms (GCM) 10K type strain sequencing project: providing services to taxonomists for standard genome sequencing and annotation.</title>
        <authorList>
            <consortium name="The Broad Institute Genomics Platform"/>
            <consortium name="The Broad Institute Genome Sequencing Center for Infectious Disease"/>
            <person name="Wu L."/>
            <person name="Ma J."/>
        </authorList>
    </citation>
    <scope>NUCLEOTIDE SEQUENCE [LARGE SCALE GENOMIC DNA]</scope>
    <source>
        <strain evidence="2">CGMCC 1.16326</strain>
    </source>
</reference>
<proteinExistence type="predicted"/>
<evidence type="ECO:0000313" key="2">
    <source>
        <dbReference type="Proteomes" id="UP001596104"/>
    </source>
</evidence>
<comment type="caution">
    <text evidence="1">The sequence shown here is derived from an EMBL/GenBank/DDBJ whole genome shotgun (WGS) entry which is preliminary data.</text>
</comment>
<protein>
    <submittedName>
        <fullName evidence="1">Uncharacterized protein</fullName>
    </submittedName>
</protein>
<evidence type="ECO:0000313" key="1">
    <source>
        <dbReference type="EMBL" id="MFC5391651.1"/>
    </source>
</evidence>
<accession>A0ABW0H5C5</accession>
<keyword evidence="2" id="KW-1185">Reference proteome</keyword>
<sequence>MVAFLGIIFLLAFGNAIFSVLELLQTWRPGATVFQQISVRVDLGLSLLTMATSGGLAAILEQSRSQTAALASGLEKLQQAVAAPPQPPVLAVASAQPRTSAPRPPAGASVHMHRSVPYYLIDDEYVATVNGREIKASTPDLMKLRISSALNGEDSA</sequence>
<gene>
    <name evidence="1" type="ORF">ACFPPC_03230</name>
</gene>
<organism evidence="1 2">
    <name type="scientific">Bosea vestrisii</name>
    <dbReference type="NCBI Taxonomy" id="151416"/>
    <lineage>
        <taxon>Bacteria</taxon>
        <taxon>Pseudomonadati</taxon>
        <taxon>Pseudomonadota</taxon>
        <taxon>Alphaproteobacteria</taxon>
        <taxon>Hyphomicrobiales</taxon>
        <taxon>Boseaceae</taxon>
        <taxon>Bosea</taxon>
    </lineage>
</organism>
<name>A0ABW0H5C5_9HYPH</name>
<dbReference type="EMBL" id="JBHSLV010000007">
    <property type="protein sequence ID" value="MFC5391651.1"/>
    <property type="molecule type" value="Genomic_DNA"/>
</dbReference>
<dbReference type="Proteomes" id="UP001596104">
    <property type="component" value="Unassembled WGS sequence"/>
</dbReference>